<sequence length="331" mass="38196">MAIIKAINSSSGGTGSSKGLENYLDKEKSLKTGIDCDCDNWSSDFRLTKAIYNKLEGRQYKHFTQSFEHNCGLTQEQVHKEGIKLVESCKQFKGFQAVIITHNDKKHLHNHIVINSVSLETGKKFQMSNSQLQTLKKNMTESLKKDYNLEPTKAKENIVKTQRTKTYQVLKKAKEGNYNSFVLDLGRDITDSLNQSTTKEELKEKLSEKNIEMDISTTHNTIMFITKDKKKISSKKLNSIFGVNFDKNSLEETLKINSLESDEGLKELKQETNLDRKIGIDKLREQEIKNSKKCEKLKLTQEERDQIEKDRINPNYKYIPKEKFNGRSRGR</sequence>
<feature type="compositionally biased region" description="Basic and acidic residues" evidence="1">
    <location>
        <begin position="302"/>
        <end position="312"/>
    </location>
</feature>
<evidence type="ECO:0000259" key="2">
    <source>
        <dbReference type="Pfam" id="PF03432"/>
    </source>
</evidence>
<dbReference type="AlphaFoldDB" id="A0A1T4R9T1"/>
<organism evidence="3 4">
    <name type="scientific">Cetobacterium ceti</name>
    <dbReference type="NCBI Taxonomy" id="180163"/>
    <lineage>
        <taxon>Bacteria</taxon>
        <taxon>Fusobacteriati</taxon>
        <taxon>Fusobacteriota</taxon>
        <taxon>Fusobacteriia</taxon>
        <taxon>Fusobacteriales</taxon>
        <taxon>Fusobacteriaceae</taxon>
        <taxon>Cetobacterium</taxon>
    </lineage>
</organism>
<dbReference type="Proteomes" id="UP000191153">
    <property type="component" value="Unassembled WGS sequence"/>
</dbReference>
<evidence type="ECO:0000313" key="4">
    <source>
        <dbReference type="Proteomes" id="UP000191153"/>
    </source>
</evidence>
<reference evidence="3 4" key="1">
    <citation type="submission" date="2017-02" db="EMBL/GenBank/DDBJ databases">
        <authorList>
            <person name="Peterson S.W."/>
        </authorList>
    </citation>
    <scope>NUCLEOTIDE SEQUENCE [LARGE SCALE GENOMIC DNA]</scope>
    <source>
        <strain evidence="3 4">ATCC 700028</strain>
    </source>
</reference>
<gene>
    <name evidence="3" type="ORF">SAMN02745174_02629</name>
</gene>
<name>A0A1T4R9T1_9FUSO</name>
<accession>A0A1T4R9T1</accession>
<proteinExistence type="predicted"/>
<protein>
    <submittedName>
        <fullName evidence="3">Relaxase/Mobilisation nuclease domain-containing protein</fullName>
    </submittedName>
</protein>
<dbReference type="InterPro" id="IPR005094">
    <property type="entry name" value="Endonuclease_MobA/VirD2"/>
</dbReference>
<dbReference type="STRING" id="180163.SAMN02745174_02629"/>
<feature type="domain" description="MobA/VirD2-like nuclease" evidence="2">
    <location>
        <begin position="26"/>
        <end position="149"/>
    </location>
</feature>
<dbReference type="RefSeq" id="WP_078695020.1">
    <property type="nucleotide sequence ID" value="NZ_FUWX01000050.1"/>
</dbReference>
<evidence type="ECO:0000256" key="1">
    <source>
        <dbReference type="SAM" id="MobiDB-lite"/>
    </source>
</evidence>
<dbReference type="EMBL" id="FUWX01000050">
    <property type="protein sequence ID" value="SKA12675.1"/>
    <property type="molecule type" value="Genomic_DNA"/>
</dbReference>
<dbReference type="OrthoDB" id="92925at2"/>
<evidence type="ECO:0000313" key="3">
    <source>
        <dbReference type="EMBL" id="SKA12675.1"/>
    </source>
</evidence>
<feature type="region of interest" description="Disordered" evidence="1">
    <location>
        <begin position="302"/>
        <end position="331"/>
    </location>
</feature>
<keyword evidence="4" id="KW-1185">Reference proteome</keyword>
<dbReference type="Pfam" id="PF03432">
    <property type="entry name" value="Relaxase"/>
    <property type="match status" value="1"/>
</dbReference>